<reference evidence="3" key="1">
    <citation type="submission" date="2016-02" db="EMBL/GenBank/DDBJ databases">
        <authorList>
            <person name="Schultz-Johansen M."/>
            <person name="Glaring M.A."/>
            <person name="Bech P.K."/>
            <person name="Stougaard P."/>
        </authorList>
    </citation>
    <scope>NUCLEOTIDE SEQUENCE [LARGE SCALE GENOMIC DNA]</scope>
    <source>
        <strain evidence="3">S66</strain>
    </source>
</reference>
<dbReference type="PANTHER" id="PTHR10859">
    <property type="entry name" value="GLYCOSYL TRANSFERASE"/>
    <property type="match status" value="1"/>
</dbReference>
<comment type="caution">
    <text evidence="2">The sequence shown here is derived from an EMBL/GenBank/DDBJ whole genome shotgun (WGS) entry which is preliminary data.</text>
</comment>
<dbReference type="GO" id="GO:0006487">
    <property type="term" value="P:protein N-linked glycosylation"/>
    <property type="evidence" value="ECO:0007669"/>
    <property type="project" value="TreeGrafter"/>
</dbReference>
<keyword evidence="3" id="KW-1185">Reference proteome</keyword>
<dbReference type="RefSeq" id="WP_068376584.1">
    <property type="nucleotide sequence ID" value="NZ_LSNE01000005.1"/>
</dbReference>
<dbReference type="AlphaFoldDB" id="A0A136A264"/>
<keyword evidence="2" id="KW-0808">Transferase</keyword>
<organism evidence="2 3">
    <name type="scientific">Paraglaciecola hydrolytica</name>
    <dbReference type="NCBI Taxonomy" id="1799789"/>
    <lineage>
        <taxon>Bacteria</taxon>
        <taxon>Pseudomonadati</taxon>
        <taxon>Pseudomonadota</taxon>
        <taxon>Gammaproteobacteria</taxon>
        <taxon>Alteromonadales</taxon>
        <taxon>Alteromonadaceae</taxon>
        <taxon>Paraglaciecola</taxon>
    </lineage>
</organism>
<dbReference type="CDD" id="cd04179">
    <property type="entry name" value="DPM_DPG-synthase_like"/>
    <property type="match status" value="1"/>
</dbReference>
<dbReference type="InterPro" id="IPR029044">
    <property type="entry name" value="Nucleotide-diphossugar_trans"/>
</dbReference>
<name>A0A136A264_9ALTE</name>
<feature type="domain" description="Glycosyltransferase 2-like" evidence="1">
    <location>
        <begin position="7"/>
        <end position="134"/>
    </location>
</feature>
<dbReference type="InterPro" id="IPR001173">
    <property type="entry name" value="Glyco_trans_2-like"/>
</dbReference>
<dbReference type="OrthoDB" id="9808633at2"/>
<evidence type="ECO:0000259" key="1">
    <source>
        <dbReference type="Pfam" id="PF00535"/>
    </source>
</evidence>
<dbReference type="SUPFAM" id="SSF53448">
    <property type="entry name" value="Nucleotide-diphospho-sugar transferases"/>
    <property type="match status" value="1"/>
</dbReference>
<dbReference type="GO" id="GO:0016740">
    <property type="term" value="F:transferase activity"/>
    <property type="evidence" value="ECO:0007669"/>
    <property type="project" value="UniProtKB-KW"/>
</dbReference>
<dbReference type="PANTHER" id="PTHR10859:SF91">
    <property type="entry name" value="DOLICHYL-PHOSPHATE BETA-GLUCOSYLTRANSFERASE"/>
    <property type="match status" value="1"/>
</dbReference>
<sequence>MRSQYCFVIPNYNHTQAIAHTVDDLVQYGLSIILIDDGSNVETQTVLSEIAAKNALVTLYRREINGGKGAAVQTGLQLAHQMQMSHAIQVDADGQHNLHDIARLVECSKLHPQALISGRPVYDGSISKGRYYGRFITHFWVYIETLSLSIKDSMCGFRVYPLDAYMQLVNKVALGKRMDFDIEVMVRLYWQGLQVRFIPTKVLYPPDGVSHFMVWKDNWLISKMHTRLFFGMLWRLPVLIARKFRSSK</sequence>
<dbReference type="Proteomes" id="UP000070299">
    <property type="component" value="Unassembled WGS sequence"/>
</dbReference>
<proteinExistence type="predicted"/>
<dbReference type="Gene3D" id="3.90.550.10">
    <property type="entry name" value="Spore Coat Polysaccharide Biosynthesis Protein SpsA, Chain A"/>
    <property type="match status" value="1"/>
</dbReference>
<protein>
    <submittedName>
        <fullName evidence="2">Glycosyl transferase</fullName>
    </submittedName>
</protein>
<dbReference type="Pfam" id="PF00535">
    <property type="entry name" value="Glycos_transf_2"/>
    <property type="match status" value="1"/>
</dbReference>
<evidence type="ECO:0000313" key="2">
    <source>
        <dbReference type="EMBL" id="KXI29326.1"/>
    </source>
</evidence>
<dbReference type="STRING" id="1799789.AX660_14385"/>
<dbReference type="EMBL" id="LSNE01000005">
    <property type="protein sequence ID" value="KXI29326.1"/>
    <property type="molecule type" value="Genomic_DNA"/>
</dbReference>
<gene>
    <name evidence="2" type="ORF">AX660_14385</name>
</gene>
<evidence type="ECO:0000313" key="3">
    <source>
        <dbReference type="Proteomes" id="UP000070299"/>
    </source>
</evidence>
<accession>A0A136A264</accession>